<reference evidence="2 3" key="1">
    <citation type="journal article" date="2021" name="Nat. Commun.">
        <title>Incipient diploidization of the medicinal plant Perilla within 10,000 years.</title>
        <authorList>
            <person name="Zhang Y."/>
            <person name="Shen Q."/>
            <person name="Leng L."/>
            <person name="Zhang D."/>
            <person name="Chen S."/>
            <person name="Shi Y."/>
            <person name="Ning Z."/>
            <person name="Chen S."/>
        </authorList>
    </citation>
    <scope>NUCLEOTIDE SEQUENCE [LARGE SCALE GENOMIC DNA]</scope>
    <source>
        <strain evidence="3">cv. PC099</strain>
    </source>
</reference>
<feature type="region of interest" description="Disordered" evidence="1">
    <location>
        <begin position="734"/>
        <end position="755"/>
    </location>
</feature>
<accession>A0AAD4J3X1</accession>
<feature type="region of interest" description="Disordered" evidence="1">
    <location>
        <begin position="322"/>
        <end position="345"/>
    </location>
</feature>
<feature type="compositionally biased region" description="Basic and acidic residues" evidence="1">
    <location>
        <begin position="879"/>
        <end position="898"/>
    </location>
</feature>
<feature type="compositionally biased region" description="Basic residues" evidence="1">
    <location>
        <begin position="734"/>
        <end position="745"/>
    </location>
</feature>
<evidence type="ECO:0000313" key="2">
    <source>
        <dbReference type="EMBL" id="KAH6826712.1"/>
    </source>
</evidence>
<dbReference type="AlphaFoldDB" id="A0AAD4J3X1"/>
<feature type="compositionally biased region" description="Polar residues" evidence="1">
    <location>
        <begin position="261"/>
        <end position="280"/>
    </location>
</feature>
<feature type="region of interest" description="Disordered" evidence="1">
    <location>
        <begin position="253"/>
        <end position="289"/>
    </location>
</feature>
<feature type="compositionally biased region" description="Basic residues" evidence="1">
    <location>
        <begin position="584"/>
        <end position="595"/>
    </location>
</feature>
<feature type="compositionally biased region" description="Polar residues" evidence="1">
    <location>
        <begin position="1065"/>
        <end position="1074"/>
    </location>
</feature>
<feature type="compositionally biased region" description="Basic and acidic residues" evidence="1">
    <location>
        <begin position="508"/>
        <end position="518"/>
    </location>
</feature>
<keyword evidence="3" id="KW-1185">Reference proteome</keyword>
<feature type="compositionally biased region" description="Basic and acidic residues" evidence="1">
    <location>
        <begin position="553"/>
        <end position="573"/>
    </location>
</feature>
<feature type="region of interest" description="Disordered" evidence="1">
    <location>
        <begin position="878"/>
        <end position="975"/>
    </location>
</feature>
<feature type="region of interest" description="Disordered" evidence="1">
    <location>
        <begin position="1000"/>
        <end position="1110"/>
    </location>
</feature>
<sequence>MAKRRREPDSDDAAAETAELNPLFVDTSLDTHLAMLVSSSDTVSDFKKKLALEHKQCFPEIGEIQVHSLKVKRRSNFYHLPDIMLVWSAFQGVERNWFLSVDASSIRTDLIRNSLELGTSSGVKIGITNTDDNCRRFASDANRNEILPLALPDGAVEKNYVSEMIVGPEVEKPAEKIMDFQTSIYSEEHCMGTETHAMKKRKMRHTKDASHNSSLEGGDVMFRPDGKDGKPAMSDSIVKVSGTRNDQFDVEDKLVSKEASPPTTAETTNLGSIVDSQNLKDSNKRKEDNGFKSMMDYELGQDVQAGHSGDVSIMVPDTSARLMNAGDGGRDAKPAGSKRKKKKVHKTAAEIQDIINMEQIGKGERIKPTSETNKCDNKEEGKDLSLEHDHEVIMPSNSIVTDHVLPDSSLKEASLLQDVEKSNFSVVSSQKLLDSEEKKEDNVLESKIDNGLDQDVPTVHSGSVIANVLDLSARVMDASGGVGGVNTNPKKRKKKKVQKITVEVQDTRDVEQIRKGEMKNPCTETNKSEEKEEENGLSLDHDNEVIPTQNSKAPDHVDPDLGPKETSFMRDADAVMETDISSGIKKKKKKKKRGKNSVITSTEKSGITEVHNGIRDSSGLPCPSTDHTPNETRKEESTRHNDGNDDLMKLLDSSNHDAREKAQDINTKQADFVTKTQTEQTLEDVSIGNKKMAEKTQGSAGNCHTDFPTGETENTIMESNQVDKDNENTENKIRKTTKKRKKQKHTATDVQDNLPVKEQQVGIEPLATTETSIGFLNSEQEGIHVHSSHVMSRKSEETVGKMHEIVVNIDDLTDNSGKGNEAVNFKQYFLPGEPQYKRDSCDKVRKTTKSQKSSKRANVIDVPSVNISTEIQNSINSFENKKTENTSDRKGSERRIKYDSTQNSDWDELNPSSEAPGKDGKDSSPFKLSKTTLLESNDIVADSSFQNKKNPSLNKSSSERSETLPSNMGYQRSVSGLNGTNMMLMKAPKKKSLLAKSGAIFQDNSGESSGDENGTTHLDDGTFSPSESSSMSGDSGGESDVSQNSTSNGSNDAKAKSAGRRNTSKIDVSASTDLTMDLILRSSKRFKKAKQQASQSESQPIEYVPDSQLF</sequence>
<comment type="caution">
    <text evidence="2">The sequence shown here is derived from an EMBL/GenBank/DDBJ whole genome shotgun (WGS) entry which is preliminary data.</text>
</comment>
<feature type="compositionally biased region" description="Basic and acidic residues" evidence="1">
    <location>
        <begin position="628"/>
        <end position="663"/>
    </location>
</feature>
<evidence type="ECO:0000313" key="3">
    <source>
        <dbReference type="Proteomes" id="UP001190926"/>
    </source>
</evidence>
<feature type="compositionally biased region" description="Polar residues" evidence="1">
    <location>
        <begin position="1002"/>
        <end position="1016"/>
    </location>
</feature>
<feature type="region of interest" description="Disordered" evidence="1">
    <location>
        <begin position="508"/>
        <end position="672"/>
    </location>
</feature>
<feature type="compositionally biased region" description="Basic and acidic residues" evidence="1">
    <location>
        <begin position="835"/>
        <end position="845"/>
    </location>
</feature>
<feature type="compositionally biased region" description="Low complexity" evidence="1">
    <location>
        <begin position="1024"/>
        <end position="1042"/>
    </location>
</feature>
<feature type="compositionally biased region" description="Basic residues" evidence="1">
    <location>
        <begin position="846"/>
        <end position="855"/>
    </location>
</feature>
<feature type="compositionally biased region" description="Low complexity" evidence="1">
    <location>
        <begin position="947"/>
        <end position="956"/>
    </location>
</feature>
<gene>
    <name evidence="2" type="ORF">C2S53_016917</name>
</gene>
<name>A0AAD4J3X1_PERFH</name>
<proteinExistence type="predicted"/>
<protein>
    <submittedName>
        <fullName evidence="2">Uncharacterized protein</fullName>
    </submittedName>
</protein>
<dbReference type="Proteomes" id="UP001190926">
    <property type="component" value="Unassembled WGS sequence"/>
</dbReference>
<evidence type="ECO:0000256" key="1">
    <source>
        <dbReference type="SAM" id="MobiDB-lite"/>
    </source>
</evidence>
<feature type="region of interest" description="Disordered" evidence="1">
    <location>
        <begin position="834"/>
        <end position="860"/>
    </location>
</feature>
<organism evidence="2 3">
    <name type="scientific">Perilla frutescens var. hirtella</name>
    <name type="common">Perilla citriodora</name>
    <name type="synonym">Perilla setoyensis</name>
    <dbReference type="NCBI Taxonomy" id="608512"/>
    <lineage>
        <taxon>Eukaryota</taxon>
        <taxon>Viridiplantae</taxon>
        <taxon>Streptophyta</taxon>
        <taxon>Embryophyta</taxon>
        <taxon>Tracheophyta</taxon>
        <taxon>Spermatophyta</taxon>
        <taxon>Magnoliopsida</taxon>
        <taxon>eudicotyledons</taxon>
        <taxon>Gunneridae</taxon>
        <taxon>Pentapetalae</taxon>
        <taxon>asterids</taxon>
        <taxon>lamiids</taxon>
        <taxon>Lamiales</taxon>
        <taxon>Lamiaceae</taxon>
        <taxon>Nepetoideae</taxon>
        <taxon>Elsholtzieae</taxon>
        <taxon>Perilla</taxon>
    </lineage>
</organism>
<feature type="compositionally biased region" description="Polar residues" evidence="1">
    <location>
        <begin position="963"/>
        <end position="975"/>
    </location>
</feature>
<feature type="compositionally biased region" description="Basic residues" evidence="1">
    <location>
        <begin position="336"/>
        <end position="345"/>
    </location>
</feature>
<dbReference type="EMBL" id="SDAM02000162">
    <property type="protein sequence ID" value="KAH6826712.1"/>
    <property type="molecule type" value="Genomic_DNA"/>
</dbReference>
<feature type="region of interest" description="Disordered" evidence="1">
    <location>
        <begin position="201"/>
        <end position="233"/>
    </location>
</feature>